<dbReference type="GO" id="GO:0004867">
    <property type="term" value="F:serine-type endopeptidase inhibitor activity"/>
    <property type="evidence" value="ECO:0007669"/>
    <property type="project" value="UniProtKB-KW"/>
</dbReference>
<comment type="similarity">
    <text evidence="1">Belongs to the protease inhibitor I39 (alpha-2-macroglobulin) family.</text>
</comment>
<evidence type="ECO:0000259" key="7">
    <source>
        <dbReference type="Pfam" id="PF17791"/>
    </source>
</evidence>
<feature type="domain" description="Macroglobulin" evidence="6">
    <location>
        <begin position="69"/>
        <end position="152"/>
    </location>
</feature>
<reference evidence="8" key="1">
    <citation type="submission" date="2018-07" db="EMBL/GenBank/DDBJ databases">
        <title>Comparative genomics of catfishes provides insights into carnivory and benthic adaptation.</title>
        <authorList>
            <person name="Zhang Y."/>
            <person name="Wang D."/>
            <person name="Peng Z."/>
            <person name="Zheng S."/>
            <person name="Shao F."/>
            <person name="Tao W."/>
        </authorList>
    </citation>
    <scope>NUCLEOTIDE SEQUENCE</scope>
    <source>
        <strain evidence="8">Chongqing</strain>
    </source>
</reference>
<gene>
    <name evidence="8" type="ORF">C0J50_8876</name>
</gene>
<dbReference type="Pfam" id="PF17791">
    <property type="entry name" value="MG3"/>
    <property type="match status" value="1"/>
</dbReference>
<accession>A0AAD5AF82</accession>
<keyword evidence="9" id="KW-1185">Reference proteome</keyword>
<dbReference type="InterPro" id="IPR002890">
    <property type="entry name" value="MG2"/>
</dbReference>
<feature type="domain" description="Macroglobulin" evidence="7">
    <location>
        <begin position="154"/>
        <end position="184"/>
    </location>
</feature>
<protein>
    <submittedName>
        <fullName evidence="8">Alpha-2-macroglobulin-like isoform X2</fullName>
    </submittedName>
</protein>
<proteinExistence type="inferred from homology"/>
<organism evidence="8 9">
    <name type="scientific">Silurus asotus</name>
    <name type="common">Amur catfish</name>
    <name type="synonym">Parasilurus asotus</name>
    <dbReference type="NCBI Taxonomy" id="30991"/>
    <lineage>
        <taxon>Eukaryota</taxon>
        <taxon>Metazoa</taxon>
        <taxon>Chordata</taxon>
        <taxon>Craniata</taxon>
        <taxon>Vertebrata</taxon>
        <taxon>Euteleostomi</taxon>
        <taxon>Actinopterygii</taxon>
        <taxon>Neopterygii</taxon>
        <taxon>Teleostei</taxon>
        <taxon>Ostariophysi</taxon>
        <taxon>Siluriformes</taxon>
        <taxon>Siluridae</taxon>
        <taxon>Silurus</taxon>
    </lineage>
</organism>
<evidence type="ECO:0000256" key="4">
    <source>
        <dbReference type="ARBA" id="ARBA00022900"/>
    </source>
</evidence>
<dbReference type="PANTHER" id="PTHR11412">
    <property type="entry name" value="MACROGLOBULIN / COMPLEMENT"/>
    <property type="match status" value="1"/>
</dbReference>
<dbReference type="InterPro" id="IPR050473">
    <property type="entry name" value="A2M/Complement_sys"/>
</dbReference>
<dbReference type="Pfam" id="PF01835">
    <property type="entry name" value="MG2"/>
    <property type="match status" value="1"/>
</dbReference>
<evidence type="ECO:0000313" key="8">
    <source>
        <dbReference type="EMBL" id="KAI5614970.1"/>
    </source>
</evidence>
<evidence type="ECO:0000259" key="6">
    <source>
        <dbReference type="Pfam" id="PF01835"/>
    </source>
</evidence>
<keyword evidence="4" id="KW-0722">Serine protease inhibitor</keyword>
<dbReference type="FunFam" id="2.60.40.1930:FF:000001">
    <property type="entry name" value="CD109 isoform 3"/>
    <property type="match status" value="1"/>
</dbReference>
<dbReference type="AlphaFoldDB" id="A0AAD5AF82"/>
<evidence type="ECO:0000256" key="2">
    <source>
        <dbReference type="ARBA" id="ARBA00022690"/>
    </source>
</evidence>
<name>A0AAD5AF82_SILAS</name>
<evidence type="ECO:0000256" key="1">
    <source>
        <dbReference type="ARBA" id="ARBA00010952"/>
    </source>
</evidence>
<keyword evidence="5" id="KW-0325">Glycoprotein</keyword>
<comment type="caution">
    <text evidence="8">The sequence shown here is derived from an EMBL/GenBank/DDBJ whole genome shotgun (WGS) entry which is preliminary data.</text>
</comment>
<keyword evidence="2" id="KW-0646">Protease inhibitor</keyword>
<keyword evidence="3" id="KW-0732">Signal</keyword>
<dbReference type="Proteomes" id="UP001205998">
    <property type="component" value="Unassembled WGS sequence"/>
</dbReference>
<evidence type="ECO:0000256" key="3">
    <source>
        <dbReference type="ARBA" id="ARBA00022729"/>
    </source>
</evidence>
<dbReference type="EMBL" id="MU556983">
    <property type="protein sequence ID" value="KAI5614970.1"/>
    <property type="molecule type" value="Genomic_DNA"/>
</dbReference>
<evidence type="ECO:0000256" key="5">
    <source>
        <dbReference type="ARBA" id="ARBA00023180"/>
    </source>
</evidence>
<dbReference type="PANTHER" id="PTHR11412:SF150">
    <property type="entry name" value="ALPHA-2-MACROGLOBULIN-RELATED"/>
    <property type="match status" value="1"/>
</dbReference>
<evidence type="ECO:0000313" key="9">
    <source>
        <dbReference type="Proteomes" id="UP001205998"/>
    </source>
</evidence>
<dbReference type="Gene3D" id="2.60.40.1930">
    <property type="match status" value="1"/>
</dbReference>
<sequence>MDIYLIYGNQSKTLFQETIEKEFHQCSQFKAPQVEGESVQEIHVEVKGESFYMTKNTRVMFKSYDAMVLIQTDKPIYNPGQTVNFRIVALDSNFIPLKQKDNNSNRIGQWTNVTSTRLILQLSHELNAEAPLGQYQIIANSEGKLFHHNFKVQKYVLPKFEITVDSPKEHSVGEEELKLEICGR</sequence>
<dbReference type="InterPro" id="IPR041555">
    <property type="entry name" value="MG3"/>
</dbReference>